<feature type="transmembrane region" description="Helical" evidence="7">
    <location>
        <begin position="373"/>
        <end position="392"/>
    </location>
</feature>
<evidence type="ECO:0000313" key="9">
    <source>
        <dbReference type="EMBL" id="RPF57519.1"/>
    </source>
</evidence>
<evidence type="ECO:0000313" key="10">
    <source>
        <dbReference type="Proteomes" id="UP000277108"/>
    </source>
</evidence>
<evidence type="ECO:0000256" key="3">
    <source>
        <dbReference type="ARBA" id="ARBA00022475"/>
    </source>
</evidence>
<feature type="transmembrane region" description="Helical" evidence="7">
    <location>
        <begin position="104"/>
        <end position="132"/>
    </location>
</feature>
<evidence type="ECO:0000256" key="4">
    <source>
        <dbReference type="ARBA" id="ARBA00022692"/>
    </source>
</evidence>
<dbReference type="InterPro" id="IPR011701">
    <property type="entry name" value="MFS"/>
</dbReference>
<evidence type="ECO:0000256" key="5">
    <source>
        <dbReference type="ARBA" id="ARBA00022989"/>
    </source>
</evidence>
<sequence length="405" mass="46232">MNKSSHFSLDFYKLLFTNIFSNLGEIIFNVTVLTLIYAHTKSVFESTLVIVISMLAKVIGSYIGSNYIFHKFSIRNVLIYSESLRIIFAIIFIFLIPIHHFENIYILFILVFLINISNSFFTPGSLALIPIILSKEKLIQGNSWFSISNQLTQTIGWLVAVPIVNFLGNIISIIVYIFLFIISLLLILFMRADSIKRDENNITNFTKALKFIRDKKIVRDITMMDLLETSANIIWMPTFLLTFTLEILNEGEHIWGIQGATYTLGSLLGSIILIKFSKSFNRLGGYTIVLSAFIMFLLTIGYSLNSLAIIAIIICFIDGPAYQIRETVQKSILQTEIPLDIQSSVYSTINTLIFGSYIIWLLLGSYMADIFGVQWIFVFAAILYFLSTVIAFTSNEIRRYRILNE</sequence>
<protein>
    <submittedName>
        <fullName evidence="9">Transmembrane secretion effector</fullName>
    </submittedName>
</protein>
<comment type="caution">
    <text evidence="9">The sequence shown here is derived from an EMBL/GenBank/DDBJ whole genome shotgun (WGS) entry which is preliminary data.</text>
</comment>
<keyword evidence="3" id="KW-1003">Cell membrane</keyword>
<dbReference type="AlphaFoldDB" id="A0A3N5BLS3"/>
<keyword evidence="4 7" id="KW-0812">Transmembrane</keyword>
<evidence type="ECO:0000256" key="7">
    <source>
        <dbReference type="SAM" id="Phobius"/>
    </source>
</evidence>
<dbReference type="SUPFAM" id="SSF103473">
    <property type="entry name" value="MFS general substrate transporter"/>
    <property type="match status" value="1"/>
</dbReference>
<organism evidence="9 10">
    <name type="scientific">Abyssicoccus albus</name>
    <dbReference type="NCBI Taxonomy" id="1817405"/>
    <lineage>
        <taxon>Bacteria</taxon>
        <taxon>Bacillati</taxon>
        <taxon>Bacillota</taxon>
        <taxon>Bacilli</taxon>
        <taxon>Bacillales</taxon>
        <taxon>Abyssicoccaceae</taxon>
    </lineage>
</organism>
<feature type="transmembrane region" description="Helical" evidence="7">
    <location>
        <begin position="254"/>
        <end position="276"/>
    </location>
</feature>
<feature type="transmembrane region" description="Helical" evidence="7">
    <location>
        <begin position="77"/>
        <end position="98"/>
    </location>
</feature>
<proteinExistence type="predicted"/>
<gene>
    <name evidence="9" type="ORF">EDD62_0140</name>
</gene>
<evidence type="ECO:0000256" key="2">
    <source>
        <dbReference type="ARBA" id="ARBA00022448"/>
    </source>
</evidence>
<feature type="transmembrane region" description="Helical" evidence="7">
    <location>
        <begin position="226"/>
        <end position="248"/>
    </location>
</feature>
<dbReference type="EMBL" id="RKRK01000002">
    <property type="protein sequence ID" value="RPF57519.1"/>
    <property type="molecule type" value="Genomic_DNA"/>
</dbReference>
<accession>A0A3N5BLS3</accession>
<evidence type="ECO:0000256" key="6">
    <source>
        <dbReference type="ARBA" id="ARBA00023136"/>
    </source>
</evidence>
<keyword evidence="2" id="KW-0813">Transport</keyword>
<dbReference type="Pfam" id="PF07690">
    <property type="entry name" value="MFS_1"/>
    <property type="match status" value="1"/>
</dbReference>
<dbReference type="PROSITE" id="PS50850">
    <property type="entry name" value="MFS"/>
    <property type="match status" value="1"/>
</dbReference>
<reference evidence="9 10" key="1">
    <citation type="submission" date="2018-11" db="EMBL/GenBank/DDBJ databases">
        <title>Genomic Encyclopedia of Type Strains, Phase IV (KMG-IV): sequencing the most valuable type-strain genomes for metagenomic binning, comparative biology and taxonomic classification.</title>
        <authorList>
            <person name="Goeker M."/>
        </authorList>
    </citation>
    <scope>NUCLEOTIDE SEQUENCE [LARGE SCALE GENOMIC DNA]</scope>
    <source>
        <strain evidence="9 10">DSM 29158</strain>
    </source>
</reference>
<dbReference type="PANTHER" id="PTHR23513">
    <property type="entry name" value="INTEGRAL MEMBRANE EFFLUX PROTEIN-RELATED"/>
    <property type="match status" value="1"/>
</dbReference>
<keyword evidence="5 7" id="KW-1133">Transmembrane helix</keyword>
<keyword evidence="6 7" id="KW-0472">Membrane</keyword>
<dbReference type="PANTHER" id="PTHR23513:SF19">
    <property type="entry name" value="MAJOR FACILITATOR SUPERFAMILY (MFS) PROFILE DOMAIN-CONTAINING PROTEIN"/>
    <property type="match status" value="1"/>
</dbReference>
<feature type="transmembrane region" description="Helical" evidence="7">
    <location>
        <begin position="283"/>
        <end position="301"/>
    </location>
</feature>
<dbReference type="CDD" id="cd06173">
    <property type="entry name" value="MFS_MefA_like"/>
    <property type="match status" value="1"/>
</dbReference>
<feature type="transmembrane region" description="Helical" evidence="7">
    <location>
        <begin position="43"/>
        <end position="65"/>
    </location>
</feature>
<feature type="domain" description="Major facilitator superfamily (MFS) profile" evidence="8">
    <location>
        <begin position="294"/>
        <end position="405"/>
    </location>
</feature>
<dbReference type="GO" id="GO:0005886">
    <property type="term" value="C:plasma membrane"/>
    <property type="evidence" value="ECO:0007669"/>
    <property type="project" value="UniProtKB-SubCell"/>
</dbReference>
<dbReference type="GO" id="GO:0022857">
    <property type="term" value="F:transmembrane transporter activity"/>
    <property type="evidence" value="ECO:0007669"/>
    <property type="project" value="InterPro"/>
</dbReference>
<name>A0A3N5BLS3_9BACL</name>
<feature type="transmembrane region" description="Helical" evidence="7">
    <location>
        <begin position="170"/>
        <end position="190"/>
    </location>
</feature>
<dbReference type="Gene3D" id="1.20.1250.20">
    <property type="entry name" value="MFS general substrate transporter like domains"/>
    <property type="match status" value="1"/>
</dbReference>
<evidence type="ECO:0000256" key="1">
    <source>
        <dbReference type="ARBA" id="ARBA00004651"/>
    </source>
</evidence>
<feature type="transmembrane region" description="Helical" evidence="7">
    <location>
        <begin position="307"/>
        <end position="324"/>
    </location>
</feature>
<dbReference type="Proteomes" id="UP000277108">
    <property type="component" value="Unassembled WGS sequence"/>
</dbReference>
<feature type="transmembrane region" description="Helical" evidence="7">
    <location>
        <begin position="345"/>
        <end position="367"/>
    </location>
</feature>
<comment type="subcellular location">
    <subcellularLocation>
        <location evidence="1">Cell membrane</location>
        <topology evidence="1">Multi-pass membrane protein</topology>
    </subcellularLocation>
</comment>
<evidence type="ECO:0000259" key="8">
    <source>
        <dbReference type="PROSITE" id="PS50850"/>
    </source>
</evidence>
<dbReference type="InterPro" id="IPR036259">
    <property type="entry name" value="MFS_trans_sf"/>
</dbReference>
<dbReference type="InterPro" id="IPR020846">
    <property type="entry name" value="MFS_dom"/>
</dbReference>
<dbReference type="RefSeq" id="WP_170152730.1">
    <property type="nucleotide sequence ID" value="NZ_RKRK01000002.1"/>
</dbReference>
<keyword evidence="10" id="KW-1185">Reference proteome</keyword>
<feature type="transmembrane region" description="Helical" evidence="7">
    <location>
        <begin position="12"/>
        <end position="37"/>
    </location>
</feature>